<sequence>MIFLIFFFLAVQMGFEVFTSWIWWYGTVSVVLP</sequence>
<organism evidence="1">
    <name type="scientific">Anguilla anguilla</name>
    <name type="common">European freshwater eel</name>
    <name type="synonym">Muraena anguilla</name>
    <dbReference type="NCBI Taxonomy" id="7936"/>
    <lineage>
        <taxon>Eukaryota</taxon>
        <taxon>Metazoa</taxon>
        <taxon>Chordata</taxon>
        <taxon>Craniata</taxon>
        <taxon>Vertebrata</taxon>
        <taxon>Euteleostomi</taxon>
        <taxon>Actinopterygii</taxon>
        <taxon>Neopterygii</taxon>
        <taxon>Teleostei</taxon>
        <taxon>Anguilliformes</taxon>
        <taxon>Anguillidae</taxon>
        <taxon>Anguilla</taxon>
    </lineage>
</organism>
<dbReference type="AlphaFoldDB" id="A0A0E9QZD6"/>
<reference evidence="1" key="1">
    <citation type="submission" date="2014-11" db="EMBL/GenBank/DDBJ databases">
        <authorList>
            <person name="Amaro Gonzalez C."/>
        </authorList>
    </citation>
    <scope>NUCLEOTIDE SEQUENCE</scope>
</reference>
<protein>
    <submittedName>
        <fullName evidence="1">Uncharacterized protein</fullName>
    </submittedName>
</protein>
<accession>A0A0E9QZD6</accession>
<dbReference type="EMBL" id="GBXM01086967">
    <property type="protein sequence ID" value="JAH21610.1"/>
    <property type="molecule type" value="Transcribed_RNA"/>
</dbReference>
<proteinExistence type="predicted"/>
<evidence type="ECO:0000313" key="1">
    <source>
        <dbReference type="EMBL" id="JAH21610.1"/>
    </source>
</evidence>
<name>A0A0E9QZD6_ANGAN</name>
<reference evidence="1" key="2">
    <citation type="journal article" date="2015" name="Fish Shellfish Immunol.">
        <title>Early steps in the European eel (Anguilla anguilla)-Vibrio vulnificus interaction in the gills: Role of the RtxA13 toxin.</title>
        <authorList>
            <person name="Callol A."/>
            <person name="Pajuelo D."/>
            <person name="Ebbesson L."/>
            <person name="Teles M."/>
            <person name="MacKenzie S."/>
            <person name="Amaro C."/>
        </authorList>
    </citation>
    <scope>NUCLEOTIDE SEQUENCE</scope>
</reference>